<feature type="non-terminal residue" evidence="1">
    <location>
        <position position="1"/>
    </location>
</feature>
<gene>
    <name evidence="1" type="ORF">PanWU01x14_280740</name>
</gene>
<dbReference type="Proteomes" id="UP000237105">
    <property type="component" value="Unassembled WGS sequence"/>
</dbReference>
<reference evidence="2" key="1">
    <citation type="submission" date="2016-06" db="EMBL/GenBank/DDBJ databases">
        <title>Parallel loss of symbiosis genes in relatives of nitrogen-fixing non-legume Parasponia.</title>
        <authorList>
            <person name="Van Velzen R."/>
            <person name="Holmer R."/>
            <person name="Bu F."/>
            <person name="Rutten L."/>
            <person name="Van Zeijl A."/>
            <person name="Liu W."/>
            <person name="Santuari L."/>
            <person name="Cao Q."/>
            <person name="Sharma T."/>
            <person name="Shen D."/>
            <person name="Roswanjaya Y."/>
            <person name="Wardhani T."/>
            <person name="Kalhor M.S."/>
            <person name="Jansen J."/>
            <person name="Van den Hoogen J."/>
            <person name="Gungor B."/>
            <person name="Hartog M."/>
            <person name="Hontelez J."/>
            <person name="Verver J."/>
            <person name="Yang W.-C."/>
            <person name="Schijlen E."/>
            <person name="Repin R."/>
            <person name="Schilthuizen M."/>
            <person name="Schranz E."/>
            <person name="Heidstra R."/>
            <person name="Miyata K."/>
            <person name="Fedorova E."/>
            <person name="Kohlen W."/>
            <person name="Bisseling T."/>
            <person name="Smit S."/>
            <person name="Geurts R."/>
        </authorList>
    </citation>
    <scope>NUCLEOTIDE SEQUENCE [LARGE SCALE GENOMIC DNA]</scope>
    <source>
        <strain evidence="2">cv. WU1-14</strain>
    </source>
</reference>
<organism evidence="1 2">
    <name type="scientific">Parasponia andersonii</name>
    <name type="common">Sponia andersonii</name>
    <dbReference type="NCBI Taxonomy" id="3476"/>
    <lineage>
        <taxon>Eukaryota</taxon>
        <taxon>Viridiplantae</taxon>
        <taxon>Streptophyta</taxon>
        <taxon>Embryophyta</taxon>
        <taxon>Tracheophyta</taxon>
        <taxon>Spermatophyta</taxon>
        <taxon>Magnoliopsida</taxon>
        <taxon>eudicotyledons</taxon>
        <taxon>Gunneridae</taxon>
        <taxon>Pentapetalae</taxon>
        <taxon>rosids</taxon>
        <taxon>fabids</taxon>
        <taxon>Rosales</taxon>
        <taxon>Cannabaceae</taxon>
        <taxon>Parasponia</taxon>
    </lineage>
</organism>
<evidence type="ECO:0000313" key="1">
    <source>
        <dbReference type="EMBL" id="PON42574.1"/>
    </source>
</evidence>
<dbReference type="AlphaFoldDB" id="A0A2P5B1B5"/>
<dbReference type="EMBL" id="JXTB01000389">
    <property type="protein sequence ID" value="PON42574.1"/>
    <property type="molecule type" value="Genomic_DNA"/>
</dbReference>
<name>A0A2P5B1B5_PARAD</name>
<dbReference type="OrthoDB" id="771242at2759"/>
<protein>
    <recommendedName>
        <fullName evidence="3">COX assembly mitochondrial protein</fullName>
    </recommendedName>
</protein>
<keyword evidence="2" id="KW-1185">Reference proteome</keyword>
<comment type="caution">
    <text evidence="1">The sequence shown here is derived from an EMBL/GenBank/DDBJ whole genome shotgun (WGS) entry which is preliminary data.</text>
</comment>
<evidence type="ECO:0000313" key="2">
    <source>
        <dbReference type="Proteomes" id="UP000237105"/>
    </source>
</evidence>
<sequence>RSKYLFSISNASLKTKKSSTTERDGNKNKNTVFRSLGRLIVIGGGGNSWDPSLALDDAMAPATGGGEGHGEEANEVRECRLLERALSKCHRRIPSRPAGNSACRHLNRTLAECLVLIACPY</sequence>
<accession>A0A2P5B1B5</accession>
<evidence type="ECO:0008006" key="3">
    <source>
        <dbReference type="Google" id="ProtNLM"/>
    </source>
</evidence>
<proteinExistence type="predicted"/>